<organism evidence="1 2">
    <name type="scientific">Dictyocaulus viviparus</name>
    <name type="common">Bovine lungworm</name>
    <dbReference type="NCBI Taxonomy" id="29172"/>
    <lineage>
        <taxon>Eukaryota</taxon>
        <taxon>Metazoa</taxon>
        <taxon>Ecdysozoa</taxon>
        <taxon>Nematoda</taxon>
        <taxon>Chromadorea</taxon>
        <taxon>Rhabditida</taxon>
        <taxon>Rhabditina</taxon>
        <taxon>Rhabditomorpha</taxon>
        <taxon>Strongyloidea</taxon>
        <taxon>Metastrongylidae</taxon>
        <taxon>Dictyocaulus</taxon>
    </lineage>
</organism>
<protein>
    <recommendedName>
        <fullName evidence="3">ETS domain-containing protein</fullName>
    </recommendedName>
</protein>
<dbReference type="AlphaFoldDB" id="A0A0D8XW98"/>
<dbReference type="OrthoDB" id="5870197at2759"/>
<evidence type="ECO:0008006" key="3">
    <source>
        <dbReference type="Google" id="ProtNLM"/>
    </source>
</evidence>
<sequence length="402" mass="45217">MLPSIHYTELSEVFYEVKDEGNTFVQKLMSVISNDRICNDVQAFDTNYKSGKECCASPLLRYILHLLTNDSRKENLCTWYGGPFGVRIWDTKEFTESYNMAMGTNMNFTNISRALQSCEHITIAGNRLWKRIKQGEYSFFPTYKGHGIPPIPPSAMPRNVPTYFPFERYGIVKAPHSRLKMGCDGIDSASTHHHTEVYYPSFSKQIHHHDFLTNRRSPSSPLVNPTLLAPSHMYSPCNVESSTWSVAPPCFVQIRNILPTPPSSDTSPSASDSLYSNESLLSQSHSSVFTPSHKSYENQYLIQQETADKGTAETIENEQRLVDSFDAAILSEFLVPVDNTPSQTLDSSSSPHESSTFVFDNNLTNHNDNTFNVFGVHQDIFGNISSTDGLSLTIDETSLLYN</sequence>
<accession>A0A0D8XW98</accession>
<gene>
    <name evidence="1" type="ORF">DICVIV_05849</name>
</gene>
<reference evidence="2" key="2">
    <citation type="journal article" date="2016" name="Sci. Rep.">
        <title>Dictyocaulus viviparus genome, variome and transcriptome elucidate lungworm biology and support future intervention.</title>
        <authorList>
            <person name="McNulty S.N."/>
            <person name="Strube C."/>
            <person name="Rosa B.A."/>
            <person name="Martin J.C."/>
            <person name="Tyagi R."/>
            <person name="Choi Y.J."/>
            <person name="Wang Q."/>
            <person name="Hallsworth Pepin K."/>
            <person name="Zhang X."/>
            <person name="Ozersky P."/>
            <person name="Wilson R.K."/>
            <person name="Sternberg P.W."/>
            <person name="Gasser R.B."/>
            <person name="Mitreva M."/>
        </authorList>
    </citation>
    <scope>NUCLEOTIDE SEQUENCE [LARGE SCALE GENOMIC DNA]</scope>
    <source>
        <strain evidence="2">HannoverDv2000</strain>
    </source>
</reference>
<name>A0A0D8XW98_DICVI</name>
<dbReference type="EMBL" id="KN716282">
    <property type="protein sequence ID" value="KJH48054.1"/>
    <property type="molecule type" value="Genomic_DNA"/>
</dbReference>
<evidence type="ECO:0000313" key="1">
    <source>
        <dbReference type="EMBL" id="KJH48054.1"/>
    </source>
</evidence>
<reference evidence="1 2" key="1">
    <citation type="submission" date="2013-11" db="EMBL/GenBank/DDBJ databases">
        <title>Draft genome of the bovine lungworm Dictyocaulus viviparus.</title>
        <authorList>
            <person name="Mitreva M."/>
        </authorList>
    </citation>
    <scope>NUCLEOTIDE SEQUENCE [LARGE SCALE GENOMIC DNA]</scope>
    <source>
        <strain evidence="1 2">HannoverDv2000</strain>
    </source>
</reference>
<dbReference type="Proteomes" id="UP000053766">
    <property type="component" value="Unassembled WGS sequence"/>
</dbReference>
<proteinExistence type="predicted"/>
<evidence type="ECO:0000313" key="2">
    <source>
        <dbReference type="Proteomes" id="UP000053766"/>
    </source>
</evidence>
<keyword evidence="2" id="KW-1185">Reference proteome</keyword>